<accession>A0A369Q6S1</accession>
<feature type="compositionally biased region" description="Basic and acidic residues" evidence="1">
    <location>
        <begin position="88"/>
        <end position="107"/>
    </location>
</feature>
<dbReference type="Proteomes" id="UP000253727">
    <property type="component" value="Unassembled WGS sequence"/>
</dbReference>
<keyword evidence="3" id="KW-1185">Reference proteome</keyword>
<dbReference type="RefSeq" id="WP_115365618.1">
    <property type="nucleotide sequence ID" value="NZ_QBKA01000002.1"/>
</dbReference>
<gene>
    <name evidence="2" type="ORF">HME9302_00411</name>
</gene>
<feature type="compositionally biased region" description="Polar residues" evidence="1">
    <location>
        <begin position="1"/>
        <end position="11"/>
    </location>
</feature>
<feature type="region of interest" description="Disordered" evidence="1">
    <location>
        <begin position="1"/>
        <end position="44"/>
    </location>
</feature>
<evidence type="ECO:0000313" key="2">
    <source>
        <dbReference type="EMBL" id="RDC59225.1"/>
    </source>
</evidence>
<dbReference type="EMBL" id="QBKA01000002">
    <property type="protein sequence ID" value="RDC59225.1"/>
    <property type="molecule type" value="Genomic_DNA"/>
</dbReference>
<protein>
    <submittedName>
        <fullName evidence="2">Uncharacterized protein</fullName>
    </submittedName>
</protein>
<feature type="region of interest" description="Disordered" evidence="1">
    <location>
        <begin position="139"/>
        <end position="195"/>
    </location>
</feature>
<name>A0A369Q6S1_9SPHN</name>
<sequence length="273" mass="29360">MSESSFASLSPTLLARKGGAKPAMRPQLAPLSAMNGSGNAAHDMDAHDRNEALEDLGWNDMGEDEAPTVDQAHLSILTPAPVNPEAEAEARAHDREAEAQLARKDSPQVRQQLESLAHRMAANEPVAKEALIQETPVREAPTKVEPAPANDLSVEPDPGTAAPFGRIKSIPVSSDDRPQESTVKSASIPDIETADGPIERIVPQRDAPARRTAFSRGKRAAFTLRLDADRHLKLRLASTLHNRSAQALLTEALDALLGDMPDIDKFASQMTKS</sequence>
<proteinExistence type="predicted"/>
<evidence type="ECO:0000256" key="1">
    <source>
        <dbReference type="SAM" id="MobiDB-lite"/>
    </source>
</evidence>
<comment type="caution">
    <text evidence="2">The sequence shown here is derived from an EMBL/GenBank/DDBJ whole genome shotgun (WGS) entry which is preliminary data.</text>
</comment>
<dbReference type="AlphaFoldDB" id="A0A369Q6S1"/>
<reference evidence="2 3" key="1">
    <citation type="submission" date="2018-04" db="EMBL/GenBank/DDBJ databases">
        <title>Altererythrobacter sp. HME9302 genome sequencing and assembly.</title>
        <authorList>
            <person name="Kang H."/>
            <person name="Kim H."/>
            <person name="Joh K."/>
        </authorList>
    </citation>
    <scope>NUCLEOTIDE SEQUENCE [LARGE SCALE GENOMIC DNA]</scope>
    <source>
        <strain evidence="2 3">HME9302</strain>
    </source>
</reference>
<organism evidence="2 3">
    <name type="scientific">Alteripontixanthobacter maritimus</name>
    <dbReference type="NCBI Taxonomy" id="2161824"/>
    <lineage>
        <taxon>Bacteria</taxon>
        <taxon>Pseudomonadati</taxon>
        <taxon>Pseudomonadota</taxon>
        <taxon>Alphaproteobacteria</taxon>
        <taxon>Sphingomonadales</taxon>
        <taxon>Erythrobacteraceae</taxon>
        <taxon>Alteripontixanthobacter</taxon>
    </lineage>
</organism>
<evidence type="ECO:0000313" key="3">
    <source>
        <dbReference type="Proteomes" id="UP000253727"/>
    </source>
</evidence>
<dbReference type="OrthoDB" id="7507351at2"/>
<feature type="region of interest" description="Disordered" evidence="1">
    <location>
        <begin position="84"/>
        <end position="110"/>
    </location>
</feature>